<name>O65633_ARATH</name>
<evidence type="ECO:0000313" key="2">
    <source>
        <dbReference type="EMBL" id="CAA21482.1"/>
    </source>
</evidence>
<reference evidence="2" key="3">
    <citation type="submission" date="1998-10" db="EMBL/GenBank/DDBJ databases">
        <authorList>
            <person name="Bevan M."/>
            <person name="Rose M."/>
            <person name="Hempel S."/>
            <person name="Entian K.-D."/>
            <person name="Jesse T."/>
            <person name="Heijnen L."/>
            <person name="Vos P."/>
            <person name="Mewes H.W."/>
            <person name="Lemcke K."/>
            <person name="Mayer K.F.X."/>
        </authorList>
    </citation>
    <scope>NUCLEOTIDE SEQUENCE</scope>
</reference>
<sequence>MIPRRNKPAITAKVKLDEPSISSYLLGEKPARTLEKENRGRCEFRQSENSMMRKTETDETLVRRIDHESVSINNISRRKKKDFCFLKLRE</sequence>
<dbReference type="EMBL" id="AL031986">
    <property type="protein sequence ID" value="CAA21482.1"/>
    <property type="molecule type" value="Genomic_DNA"/>
</dbReference>
<organism evidence="1">
    <name type="scientific">Arabidopsis thaliana</name>
    <name type="common">Mouse-ear cress</name>
    <dbReference type="NCBI Taxonomy" id="3702"/>
    <lineage>
        <taxon>Eukaryota</taxon>
        <taxon>Viridiplantae</taxon>
        <taxon>Streptophyta</taxon>
        <taxon>Embryophyta</taxon>
        <taxon>Tracheophyta</taxon>
        <taxon>Spermatophyta</taxon>
        <taxon>Magnoliopsida</taxon>
        <taxon>eudicotyledons</taxon>
        <taxon>Gunneridae</taxon>
        <taxon>Pentapetalae</taxon>
        <taxon>rosids</taxon>
        <taxon>malvids</taxon>
        <taxon>Brassicales</taxon>
        <taxon>Brassicaceae</taxon>
        <taxon>Camelineae</taxon>
        <taxon>Arabidopsis</taxon>
    </lineage>
</organism>
<accession>O65633</accession>
<proteinExistence type="predicted"/>
<evidence type="ECO:0000313" key="3">
    <source>
        <dbReference type="EMBL" id="CAB81505.1"/>
    </source>
</evidence>
<reference evidence="3" key="5">
    <citation type="submission" date="2000-03" db="EMBL/GenBank/DDBJ databases">
        <authorList>
            <person name="Rose M."/>
            <person name="Hempel S."/>
            <person name="Entian K.-D."/>
            <person name="Mewes H.W."/>
            <person name="Lemcke K."/>
            <person name="Mayer K.F.X."/>
        </authorList>
    </citation>
    <scope>NUCLEOTIDE SEQUENCE</scope>
</reference>
<reference key="4">
    <citation type="journal article" date="1999" name="Nature">
        <title>Sequence and analysis of chromosome 4 of the plant Arabidopsis thaliana.</title>
        <authorList>
            <consortium name="EU"/>
            <consortium name="CSHL and WU Arabidopsis Sequencing Project"/>
            <person name="Mayer K."/>
            <person name="Schuller C."/>
            <person name="Wambutt R."/>
            <person name="Murphy G."/>
            <person name="Volckaert G."/>
            <person name="Pohl T."/>
            <person name="Dusterhoft A."/>
            <person name="Stiekema W."/>
            <person name="Entian K.D."/>
            <person name="Terryn N."/>
            <person name="Harris B."/>
            <person name="Ansorge W."/>
            <person name="Brandt P."/>
            <person name="Grivell L."/>
            <person name="Rieger M."/>
            <person name="Weichselgartner M."/>
            <person name="de Simone V."/>
            <person name="Obermaier B."/>
            <person name="Mache R."/>
            <person name="Muller M."/>
            <person name="Kreis M."/>
            <person name="Delseny M."/>
            <person name="Puigdomenech P."/>
            <person name="Watson M."/>
            <person name="Schmidtheini T."/>
            <person name="Reichert B."/>
            <person name="Portatelle D."/>
            <person name="Perez-Alonso M."/>
            <person name="Boutry M."/>
            <person name="Bancroft I."/>
            <person name="Vos P."/>
            <person name="Hoheisel J."/>
            <person name="Zimmermann W."/>
            <person name="Wedler H."/>
            <person name="Ridley P."/>
            <person name="Langham S.A."/>
            <person name="McCullagh B."/>
            <person name="Bilham L."/>
            <person name="Robben J."/>
            <person name="Van der Schueren J."/>
            <person name="Grymonprez B."/>
            <person name="Chuang Y.J."/>
            <person name="Vandenbussche F."/>
            <person name="Braeken M."/>
            <person name="Weltjens I."/>
            <person name="Voet M."/>
            <person name="Bastiaens I."/>
            <person name="Aert R."/>
            <person name="Defoor E."/>
            <person name="Weitzenegger T."/>
            <person name="Bothe G."/>
            <person name="Ramsperger U."/>
            <person name="Hilbert H."/>
            <person name="Braun M."/>
            <person name="Holzer E."/>
            <person name="Brandt A."/>
            <person name="Peters S."/>
            <person name="van Staveren M."/>
            <person name="Dirske W."/>
            <person name="Mooijman P."/>
            <person name="Klein Lankhorst R."/>
            <person name="Rose M."/>
            <person name="Hauf J."/>
            <person name="Kotter P."/>
            <person name="Berneiser S."/>
            <person name="Hempel S."/>
            <person name="Feldpausch M."/>
            <person name="Lamberth S."/>
            <person name="Van den Daele H."/>
            <person name="De Keyser A."/>
            <person name="Buysshaert C."/>
            <person name="Gielen J."/>
            <person name="Villarroel R."/>
            <person name="De Clercq R."/>
            <person name="Van Montagu M."/>
            <person name="Rogers J."/>
            <person name="Cronin A."/>
            <person name="Quail M."/>
            <person name="Bray-Allen S."/>
            <person name="Clark L."/>
            <person name="Doggett J."/>
            <person name="Hall S."/>
            <person name="Kay M."/>
            <person name="Lennard N."/>
            <person name="McLay K."/>
            <person name="Mayes R."/>
            <person name="Pettett A."/>
            <person name="Rajandream M.A."/>
            <person name="Lyne M."/>
            <person name="Benes V."/>
            <person name="Rechmann S."/>
            <person name="Borkova D."/>
            <person name="Blocker H."/>
            <person name="Scharfe M."/>
            <person name="Grimm M."/>
            <person name="Lohnert T.H."/>
            <person name="Dose S."/>
            <person name="de Haan M."/>
            <person name="Maarse A."/>
            <person name="Schafer M."/>
            <person name="Muller-Auer S."/>
            <person name="Gabel C."/>
            <person name="Fuchs M."/>
            <person name="Fartmann B."/>
            <person name="Granderath K."/>
            <person name="Dauner D."/>
            <person name="Herzl A."/>
            <person name="Neumann S."/>
            <person name="Argiriou A."/>
            <person name="Vitale D."/>
            <person name="Liguori R."/>
            <person name="Piravandi E."/>
            <person name="Massenet O."/>
            <person name="Quigley F."/>
            <person name="Clabauld G."/>
            <person name="Mundlein A."/>
            <person name="Felber R."/>
            <person name="Schnabl S."/>
            <person name="Hiller R."/>
            <person name="Schmidt W."/>
            <person name="Lecharny A."/>
            <person name="Aubourg S."/>
            <person name="Chefdor F."/>
            <person name="Cooke R."/>
            <person name="Berger C."/>
            <person name="Montfort A."/>
            <person name="Casacuberta E."/>
            <person name="Gibbons T."/>
            <person name="Weber N."/>
            <person name="Vandenbol M."/>
            <person name="Bargues M."/>
            <person name="Terol J."/>
            <person name="Torres A."/>
            <person name="Perez-Perez A."/>
            <person name="Purnelle B."/>
            <person name="Bent E."/>
            <person name="Johnson S."/>
            <person name="Tacon D."/>
            <person name="Jesse T."/>
            <person name="Heijnen L."/>
            <person name="Schwarz S."/>
            <person name="Scholler P."/>
            <person name="Heber S."/>
            <person name="Francs P."/>
            <person name="Bielke C."/>
            <person name="Frishman D."/>
            <person name="Haase D."/>
            <person name="Lemcke K."/>
            <person name="Mewes H.W."/>
            <person name="Stocker S."/>
            <person name="Zaccaria P."/>
            <person name="Bevan M."/>
            <person name="Wilson R.K."/>
            <person name="de la Bastide M."/>
            <person name="Habermann K."/>
            <person name="Parnell L."/>
            <person name="Dedhia N."/>
            <person name="Gnoj L."/>
            <person name="Schutz K."/>
            <person name="Huang E."/>
            <person name="Spiegel L."/>
            <person name="Sehkon M."/>
            <person name="Murray J."/>
            <person name="Sheet P."/>
            <person name="Cordes M."/>
            <person name="Abu-Threideh J."/>
            <person name="Stoneking T."/>
            <person name="Kalicki J."/>
            <person name="Graves T."/>
            <person name="Harmon G."/>
            <person name="Edwards J."/>
            <person name="Latreille P."/>
            <person name="Courtney L."/>
            <person name="Cloud J."/>
            <person name="Abbott A."/>
            <person name="Scott K."/>
            <person name="Johnson D."/>
            <person name="Minx P."/>
            <person name="Bentley D."/>
            <person name="Fulton B."/>
            <person name="Miller N."/>
            <person name="Greco T."/>
            <person name="Kemp K."/>
            <person name="Kramer J."/>
            <person name="Fulton L."/>
            <person name="Mardis E."/>
            <person name="Dante M."/>
            <person name="Pepin K."/>
            <person name="Hillier L."/>
            <person name="Nelson J."/>
            <person name="Spieth J."/>
            <person name="Ryan E."/>
            <person name="Andrews S."/>
            <person name="Geisel C."/>
            <person name="Layman D."/>
            <person name="Du H."/>
            <person name="Ali J."/>
            <person name="Berghoff A."/>
            <person name="Jones K."/>
            <person name="Drone K."/>
            <person name="Cotton M."/>
            <person name="Joshu C."/>
            <person name="Antonoiu B."/>
            <person name="Zidanic M."/>
            <person name="Strong C."/>
            <person name="Sun H."/>
            <person name="Lamar B."/>
            <person name="Yordan C."/>
            <person name="Ma P."/>
            <person name="Zhong J."/>
            <person name="Preston R."/>
            <person name="Vil D."/>
            <person name="Shekher M."/>
            <person name="Matero A."/>
            <person name="Shah R."/>
            <person name="Swaby I.K."/>
            <person name="O'Shaughnessy A."/>
            <person name="Rodriguez M."/>
            <person name="Hoffmann J."/>
            <person name="Till S."/>
            <person name="Granat S."/>
            <person name="Shohdy N."/>
            <person name="Hasegawa A."/>
            <person name="Hameed A."/>
            <person name="Lodhi M."/>
            <person name="Johnson A."/>
            <person name="Chen E."/>
            <person name="Marra M."/>
            <person name="Martienssen R."/>
            <person name="McCombie W.R."/>
        </authorList>
    </citation>
    <scope>NUCLEOTIDE SEQUENCE [LARGE SCALE GENOMIC DNA]</scope>
    <source>
        <strain>cv. Columbia</strain>
    </source>
</reference>
<dbReference type="EMBL" id="AL022373">
    <property type="protein sequence ID" value="CAA18490.1"/>
    <property type="molecule type" value="Genomic_DNA"/>
</dbReference>
<dbReference type="EMBL" id="AL161588">
    <property type="protein sequence ID" value="CAB81505.1"/>
    <property type="molecule type" value="Genomic_DNA"/>
</dbReference>
<protein>
    <submittedName>
        <fullName evidence="2">Uncharacterized protein AT4g35960</fullName>
    </submittedName>
    <submittedName>
        <fullName evidence="1">Uncharacterized protein T19K4.90</fullName>
    </submittedName>
</protein>
<reference evidence="1" key="2">
    <citation type="submission" date="1998-04" db="EMBL/GenBank/DDBJ databases">
        <authorList>
            <person name="Bevan M."/>
            <person name="Wedler H."/>
            <person name="Wambutt R."/>
            <person name="Hoheisel J."/>
            <person name="Jesse T."/>
            <person name="Heijnen L."/>
            <person name="Vos P."/>
            <person name="Mewes H.W."/>
            <person name="Mayer K."/>
            <person name="Schueller C."/>
        </authorList>
    </citation>
    <scope>NUCLEOTIDE SEQUENCE</scope>
</reference>
<dbReference type="PIR" id="T04706">
    <property type="entry name" value="T04706"/>
</dbReference>
<gene>
    <name evidence="1" type="primary">T19K4.90</name>
    <name evidence="2" type="ordered locus">At4g35960</name>
</gene>
<reference evidence="1" key="1">
    <citation type="submission" date="1998-04" db="EMBL/GenBank/DDBJ databases">
        <authorList>
            <person name="EU Arabidopsis sequencing project"/>
        </authorList>
    </citation>
    <scope>NUCLEOTIDE SEQUENCE</scope>
</reference>
<dbReference type="AlphaFoldDB" id="O65633"/>
<reference evidence="3" key="6">
    <citation type="submission" date="2000-03" db="EMBL/GenBank/DDBJ databases">
        <authorList>
            <person name="Wedler H."/>
            <person name="Wambutt R."/>
            <person name="Mewes H.W."/>
            <person name="Lemcke K."/>
            <person name="Mayer K.F.X."/>
        </authorList>
    </citation>
    <scope>NUCLEOTIDE SEQUENCE</scope>
</reference>
<evidence type="ECO:0000313" key="1">
    <source>
        <dbReference type="EMBL" id="CAA18490.1"/>
    </source>
</evidence>